<feature type="region of interest" description="Disordered" evidence="1">
    <location>
        <begin position="1"/>
        <end position="21"/>
    </location>
</feature>
<organism evidence="2 3">
    <name type="scientific">Lolium multiflorum</name>
    <name type="common">Italian ryegrass</name>
    <name type="synonym">Lolium perenne subsp. multiflorum</name>
    <dbReference type="NCBI Taxonomy" id="4521"/>
    <lineage>
        <taxon>Eukaryota</taxon>
        <taxon>Viridiplantae</taxon>
        <taxon>Streptophyta</taxon>
        <taxon>Embryophyta</taxon>
        <taxon>Tracheophyta</taxon>
        <taxon>Spermatophyta</taxon>
        <taxon>Magnoliopsida</taxon>
        <taxon>Liliopsida</taxon>
        <taxon>Poales</taxon>
        <taxon>Poaceae</taxon>
        <taxon>BOP clade</taxon>
        <taxon>Pooideae</taxon>
        <taxon>Poodae</taxon>
        <taxon>Poeae</taxon>
        <taxon>Poeae Chloroplast Group 2 (Poeae type)</taxon>
        <taxon>Loliodinae</taxon>
        <taxon>Loliinae</taxon>
        <taxon>Lolium</taxon>
    </lineage>
</organism>
<evidence type="ECO:0000313" key="2">
    <source>
        <dbReference type="EMBL" id="KAK1653932.1"/>
    </source>
</evidence>
<keyword evidence="3" id="KW-1185">Reference proteome</keyword>
<protein>
    <submittedName>
        <fullName evidence="2">Uncharacterized protein</fullName>
    </submittedName>
</protein>
<dbReference type="EMBL" id="JAUUTY010000004">
    <property type="protein sequence ID" value="KAK1653932.1"/>
    <property type="molecule type" value="Genomic_DNA"/>
</dbReference>
<accession>A0AAD8SKL4</accession>
<sequence length="110" mass="12036">MGSRGCSSADSRPPPLRPRRLRDGVSSLLHAAERLSPVELVSPTGELPKLERMSLSSCSVDVTDLVLLCPRFARAQGGRQYRLALPWLLEMGQRIMKGAKLAVPVAELEE</sequence>
<reference evidence="2" key="1">
    <citation type="submission" date="2023-07" db="EMBL/GenBank/DDBJ databases">
        <title>A chromosome-level genome assembly of Lolium multiflorum.</title>
        <authorList>
            <person name="Chen Y."/>
            <person name="Copetti D."/>
            <person name="Kolliker R."/>
            <person name="Studer B."/>
        </authorList>
    </citation>
    <scope>NUCLEOTIDE SEQUENCE</scope>
    <source>
        <strain evidence="2">02402/16</strain>
        <tissue evidence="2">Leaf</tissue>
    </source>
</reference>
<evidence type="ECO:0000256" key="1">
    <source>
        <dbReference type="SAM" id="MobiDB-lite"/>
    </source>
</evidence>
<dbReference type="AlphaFoldDB" id="A0AAD8SKL4"/>
<dbReference type="Proteomes" id="UP001231189">
    <property type="component" value="Unassembled WGS sequence"/>
</dbReference>
<name>A0AAD8SKL4_LOLMU</name>
<evidence type="ECO:0000313" key="3">
    <source>
        <dbReference type="Proteomes" id="UP001231189"/>
    </source>
</evidence>
<gene>
    <name evidence="2" type="ORF">QYE76_071737</name>
</gene>
<proteinExistence type="predicted"/>
<feature type="compositionally biased region" description="Polar residues" evidence="1">
    <location>
        <begin position="1"/>
        <end position="10"/>
    </location>
</feature>
<comment type="caution">
    <text evidence="2">The sequence shown here is derived from an EMBL/GenBank/DDBJ whole genome shotgun (WGS) entry which is preliminary data.</text>
</comment>